<dbReference type="SUPFAM" id="SSF52799">
    <property type="entry name" value="(Phosphotyrosine protein) phosphatases II"/>
    <property type="match status" value="1"/>
</dbReference>
<accession>A0AA37GLF4</accession>
<comment type="caution">
    <text evidence="1">The sequence shown here is derived from an EMBL/GenBank/DDBJ whole genome shotgun (WGS) entry which is preliminary data.</text>
</comment>
<dbReference type="EMBL" id="BPPX01000011">
    <property type="protein sequence ID" value="GJC83105.1"/>
    <property type="molecule type" value="Genomic_DNA"/>
</dbReference>
<evidence type="ECO:0000313" key="1">
    <source>
        <dbReference type="EMBL" id="GJC83105.1"/>
    </source>
</evidence>
<dbReference type="PANTHER" id="PTHR31126">
    <property type="entry name" value="TYROSINE-PROTEIN PHOSPHATASE"/>
    <property type="match status" value="1"/>
</dbReference>
<evidence type="ECO:0000313" key="2">
    <source>
        <dbReference type="Proteomes" id="UP001055172"/>
    </source>
</evidence>
<dbReference type="Gene3D" id="3.90.190.10">
    <property type="entry name" value="Protein tyrosine phosphatase superfamily"/>
    <property type="match status" value="1"/>
</dbReference>
<proteinExistence type="predicted"/>
<dbReference type="AlphaFoldDB" id="A0AA37GLF4"/>
<reference evidence="1 2" key="1">
    <citation type="submission" date="2021-07" db="EMBL/GenBank/DDBJ databases">
        <title>Genome data of Colletotrichum spaethianum.</title>
        <authorList>
            <person name="Utami Y.D."/>
            <person name="Hiruma K."/>
        </authorList>
    </citation>
    <scope>NUCLEOTIDE SEQUENCE [LARGE SCALE GENOMIC DNA]</scope>
    <source>
        <strain evidence="1 2">MAFF 242679</strain>
    </source>
</reference>
<dbReference type="GO" id="GO:0004721">
    <property type="term" value="F:phosphoprotein phosphatase activity"/>
    <property type="evidence" value="ECO:0007669"/>
    <property type="project" value="InterPro"/>
</dbReference>
<gene>
    <name evidence="1" type="ORF">ColLi_05943</name>
</gene>
<organism evidence="1 2">
    <name type="scientific">Colletotrichum liriopes</name>
    <dbReference type="NCBI Taxonomy" id="708192"/>
    <lineage>
        <taxon>Eukaryota</taxon>
        <taxon>Fungi</taxon>
        <taxon>Dikarya</taxon>
        <taxon>Ascomycota</taxon>
        <taxon>Pezizomycotina</taxon>
        <taxon>Sordariomycetes</taxon>
        <taxon>Hypocreomycetidae</taxon>
        <taxon>Glomerellales</taxon>
        <taxon>Glomerellaceae</taxon>
        <taxon>Colletotrichum</taxon>
        <taxon>Colletotrichum spaethianum species complex</taxon>
    </lineage>
</organism>
<dbReference type="Pfam" id="PF13350">
    <property type="entry name" value="Y_phosphatase3"/>
    <property type="match status" value="1"/>
</dbReference>
<sequence length="288" mass="32111">MASNQEFSPAKMLEIAATDVRSPLQQSDFVAILAKPPFISVPGTFNTRDIGRVSGSAIRPGFAFRSGSIEDVSEPGGNVITQQLGIRRIFDLRSGDERKTHPEPEIPEVENDWIPNSYNNTVDINDFVSGGGEEGYCKMYMEIMEVYAPTFRAVLEHVRDQPGEPFLFHCAPNLGLSKVGRDRTGIVAGLLLSLAGSDEETLTLDYMITRIGSEPIRDILLENAIRDHANEKGLDDGPFYNLCSLRISTWELFMKQINIKYGGFEGYVTGRLGFSKDELEKIRINLRE</sequence>
<dbReference type="PANTHER" id="PTHR31126:SF73">
    <property type="entry name" value="TYROSINE SPECIFIC PROTEIN PHOSPHATASES DOMAIN-CONTAINING PROTEIN"/>
    <property type="match status" value="1"/>
</dbReference>
<keyword evidence="2" id="KW-1185">Reference proteome</keyword>
<name>A0AA37GLF4_9PEZI</name>
<dbReference type="InterPro" id="IPR029021">
    <property type="entry name" value="Prot-tyrosine_phosphatase-like"/>
</dbReference>
<protein>
    <submittedName>
        <fullName evidence="1">Tyrosine-protein phosphatase</fullName>
    </submittedName>
</protein>
<dbReference type="Proteomes" id="UP001055172">
    <property type="component" value="Unassembled WGS sequence"/>
</dbReference>
<dbReference type="InterPro" id="IPR026893">
    <property type="entry name" value="Tyr/Ser_Pase_IphP-type"/>
</dbReference>